<dbReference type="AlphaFoldDB" id="A0A1G7PT65"/>
<evidence type="ECO:0000313" key="2">
    <source>
        <dbReference type="Proteomes" id="UP000198748"/>
    </source>
</evidence>
<reference evidence="2" key="1">
    <citation type="submission" date="2016-10" db="EMBL/GenBank/DDBJ databases">
        <authorList>
            <person name="Varghese N."/>
            <person name="Submissions S."/>
        </authorList>
    </citation>
    <scope>NUCLEOTIDE SEQUENCE [LARGE SCALE GENOMIC DNA]</scope>
    <source>
        <strain evidence="2">DSM 25329</strain>
    </source>
</reference>
<dbReference type="Proteomes" id="UP000198748">
    <property type="component" value="Unassembled WGS sequence"/>
</dbReference>
<organism evidence="1 2">
    <name type="scientific">Dyadobacter soli</name>
    <dbReference type="NCBI Taxonomy" id="659014"/>
    <lineage>
        <taxon>Bacteria</taxon>
        <taxon>Pseudomonadati</taxon>
        <taxon>Bacteroidota</taxon>
        <taxon>Cytophagia</taxon>
        <taxon>Cytophagales</taxon>
        <taxon>Spirosomataceae</taxon>
        <taxon>Dyadobacter</taxon>
    </lineage>
</organism>
<keyword evidence="2" id="KW-1185">Reference proteome</keyword>
<protein>
    <submittedName>
        <fullName evidence="1">Uncharacterized protein</fullName>
    </submittedName>
</protein>
<accession>A0A1G7PT65</accession>
<name>A0A1G7PT65_9BACT</name>
<dbReference type="STRING" id="659014.SAMN04487996_11396"/>
<evidence type="ECO:0000313" key="1">
    <source>
        <dbReference type="EMBL" id="SDF88590.1"/>
    </source>
</evidence>
<gene>
    <name evidence="1" type="ORF">SAMN04487996_11396</name>
</gene>
<dbReference type="EMBL" id="FNAN01000013">
    <property type="protein sequence ID" value="SDF88590.1"/>
    <property type="molecule type" value="Genomic_DNA"/>
</dbReference>
<proteinExistence type="predicted"/>
<sequence length="42" mass="4637">MTAFPNVKDSIRIPHKSNSGPIGEPLLLGYITFGFYINSDIL</sequence>